<proteinExistence type="predicted"/>
<dbReference type="Proteomes" id="UP000236291">
    <property type="component" value="Unassembled WGS sequence"/>
</dbReference>
<accession>A0A2K3KUW8</accession>
<protein>
    <submittedName>
        <fullName evidence="1">Uncharacterized protein</fullName>
    </submittedName>
</protein>
<feature type="non-terminal residue" evidence="1">
    <location>
        <position position="1"/>
    </location>
</feature>
<comment type="caution">
    <text evidence="1">The sequence shown here is derived from an EMBL/GenBank/DDBJ whole genome shotgun (WGS) entry which is preliminary data.</text>
</comment>
<dbReference type="EMBL" id="ASHM01111094">
    <property type="protein sequence ID" value="PNX70075.1"/>
    <property type="molecule type" value="Genomic_DNA"/>
</dbReference>
<evidence type="ECO:0000313" key="1">
    <source>
        <dbReference type="EMBL" id="PNX70075.1"/>
    </source>
</evidence>
<evidence type="ECO:0000313" key="2">
    <source>
        <dbReference type="Proteomes" id="UP000236291"/>
    </source>
</evidence>
<dbReference type="AlphaFoldDB" id="A0A2K3KUW8"/>
<gene>
    <name evidence="1" type="ORF">L195_g057072</name>
</gene>
<name>A0A2K3KUW8_TRIPR</name>
<reference evidence="1 2" key="2">
    <citation type="journal article" date="2017" name="Front. Plant Sci.">
        <title>Gene Classification and Mining of Molecular Markers Useful in Red Clover (Trifolium pratense) Breeding.</title>
        <authorList>
            <person name="Istvanek J."/>
            <person name="Dluhosova J."/>
            <person name="Dluhos P."/>
            <person name="Patkova L."/>
            <person name="Nedelnik J."/>
            <person name="Repkova J."/>
        </authorList>
    </citation>
    <scope>NUCLEOTIDE SEQUENCE [LARGE SCALE GENOMIC DNA]</scope>
    <source>
        <strain evidence="2">cv. Tatra</strain>
        <tissue evidence="1">Young leaves</tissue>
    </source>
</reference>
<reference evidence="1 2" key="1">
    <citation type="journal article" date="2014" name="Am. J. Bot.">
        <title>Genome assembly and annotation for red clover (Trifolium pratense; Fabaceae).</title>
        <authorList>
            <person name="Istvanek J."/>
            <person name="Jaros M."/>
            <person name="Krenek A."/>
            <person name="Repkova J."/>
        </authorList>
    </citation>
    <scope>NUCLEOTIDE SEQUENCE [LARGE SCALE GENOMIC DNA]</scope>
    <source>
        <strain evidence="2">cv. Tatra</strain>
        <tissue evidence="1">Young leaves</tissue>
    </source>
</reference>
<organism evidence="1 2">
    <name type="scientific">Trifolium pratense</name>
    <name type="common">Red clover</name>
    <dbReference type="NCBI Taxonomy" id="57577"/>
    <lineage>
        <taxon>Eukaryota</taxon>
        <taxon>Viridiplantae</taxon>
        <taxon>Streptophyta</taxon>
        <taxon>Embryophyta</taxon>
        <taxon>Tracheophyta</taxon>
        <taxon>Spermatophyta</taxon>
        <taxon>Magnoliopsida</taxon>
        <taxon>eudicotyledons</taxon>
        <taxon>Gunneridae</taxon>
        <taxon>Pentapetalae</taxon>
        <taxon>rosids</taxon>
        <taxon>fabids</taxon>
        <taxon>Fabales</taxon>
        <taxon>Fabaceae</taxon>
        <taxon>Papilionoideae</taxon>
        <taxon>50 kb inversion clade</taxon>
        <taxon>NPAAA clade</taxon>
        <taxon>Hologalegina</taxon>
        <taxon>IRL clade</taxon>
        <taxon>Trifolieae</taxon>
        <taxon>Trifolium</taxon>
    </lineage>
</organism>
<sequence>APTCNPSGGIKVMEHSFGLSGGHSVRLVSQSSEHLLLLTVEGSQATAIPVQKAW</sequence>